<protein>
    <submittedName>
        <fullName evidence="1">SPATA31 subfamily E member 1</fullName>
    </submittedName>
</protein>
<dbReference type="EMBL" id="JABVXQ010000002">
    <property type="protein sequence ID" value="KAF6127385.1"/>
    <property type="molecule type" value="Genomic_DNA"/>
</dbReference>
<accession>A0A834BG77</accession>
<reference evidence="1 2" key="1">
    <citation type="journal article" date="2020" name="Nature">
        <title>Six reference-quality genomes reveal evolution of bat adaptations.</title>
        <authorList>
            <person name="Jebb D."/>
            <person name="Huang Z."/>
            <person name="Pippel M."/>
            <person name="Hughes G.M."/>
            <person name="Lavrichenko K."/>
            <person name="Devanna P."/>
            <person name="Winkler S."/>
            <person name="Jermiin L.S."/>
            <person name="Skirmuntt E.C."/>
            <person name="Katzourakis A."/>
            <person name="Burkitt-Gray L."/>
            <person name="Ray D.A."/>
            <person name="Sullivan K.A.M."/>
            <person name="Roscito J.G."/>
            <person name="Kirilenko B.M."/>
            <person name="Davalos L.M."/>
            <person name="Corthals A.P."/>
            <person name="Power M.L."/>
            <person name="Jones G."/>
            <person name="Ransome R.D."/>
            <person name="Dechmann D.K.N."/>
            <person name="Locatelli A.G."/>
            <person name="Puechmaille S.J."/>
            <person name="Fedrigo O."/>
            <person name="Jarvis E.D."/>
            <person name="Hiller M."/>
            <person name="Vernes S.C."/>
            <person name="Myers E.W."/>
            <person name="Teeling E.C."/>
        </authorList>
    </citation>
    <scope>NUCLEOTIDE SEQUENCE [LARGE SCALE GENOMIC DNA]</scope>
    <source>
        <strain evidence="1">Bat1K_MPI-CBG_1</strain>
    </source>
</reference>
<sequence>MTLACPLMTVLQMSSFKSVPQTCSFRTMPPMCSSKTLTMMCSLLQISWLLTCHSPVPRRKIPVGTYQLPKCHMTSYRVDRVTRGCGSSGYQNLRTHLRANTRCLSLLMGGRILEGPSQKSLKKGWQNSRPHKSVK</sequence>
<evidence type="ECO:0000313" key="1">
    <source>
        <dbReference type="EMBL" id="KAF6127385.1"/>
    </source>
</evidence>
<gene>
    <name evidence="1" type="ORF">HJG60_017992</name>
</gene>
<name>A0A834BG77_9CHIR</name>
<evidence type="ECO:0000313" key="2">
    <source>
        <dbReference type="Proteomes" id="UP000664940"/>
    </source>
</evidence>
<comment type="caution">
    <text evidence="1">The sequence shown here is derived from an EMBL/GenBank/DDBJ whole genome shotgun (WGS) entry which is preliminary data.</text>
</comment>
<proteinExistence type="predicted"/>
<dbReference type="AlphaFoldDB" id="A0A834BG77"/>
<dbReference type="Proteomes" id="UP000664940">
    <property type="component" value="Unassembled WGS sequence"/>
</dbReference>
<organism evidence="1 2">
    <name type="scientific">Phyllostomus discolor</name>
    <name type="common">pale spear-nosed bat</name>
    <dbReference type="NCBI Taxonomy" id="89673"/>
    <lineage>
        <taxon>Eukaryota</taxon>
        <taxon>Metazoa</taxon>
        <taxon>Chordata</taxon>
        <taxon>Craniata</taxon>
        <taxon>Vertebrata</taxon>
        <taxon>Euteleostomi</taxon>
        <taxon>Mammalia</taxon>
        <taxon>Eutheria</taxon>
        <taxon>Laurasiatheria</taxon>
        <taxon>Chiroptera</taxon>
        <taxon>Yangochiroptera</taxon>
        <taxon>Phyllostomidae</taxon>
        <taxon>Phyllostominae</taxon>
        <taxon>Phyllostomus</taxon>
    </lineage>
</organism>